<dbReference type="InterPro" id="IPR003439">
    <property type="entry name" value="ABC_transporter-like_ATP-bd"/>
</dbReference>
<evidence type="ECO:0000256" key="2">
    <source>
        <dbReference type="ARBA" id="ARBA00022741"/>
    </source>
</evidence>
<evidence type="ECO:0000313" key="9">
    <source>
        <dbReference type="Proteomes" id="UP000553957"/>
    </source>
</evidence>
<evidence type="ECO:0000256" key="4">
    <source>
        <dbReference type="SAM" id="MobiDB-lite"/>
    </source>
</evidence>
<comment type="caution">
    <text evidence="7">The sequence shown here is derived from an EMBL/GenBank/DDBJ whole genome shotgun (WGS) entry which is preliminary data.</text>
</comment>
<feature type="compositionally biased region" description="Basic and acidic residues" evidence="4">
    <location>
        <begin position="277"/>
        <end position="286"/>
    </location>
</feature>
<feature type="compositionally biased region" description="Acidic residues" evidence="4">
    <location>
        <begin position="266"/>
        <end position="276"/>
    </location>
</feature>
<reference evidence="6 9" key="2">
    <citation type="submission" date="2020-08" db="EMBL/GenBank/DDBJ databases">
        <title>Sequencing the genomes of 1000 actinobacteria strains.</title>
        <authorList>
            <person name="Klenk H.-P."/>
        </authorList>
    </citation>
    <scope>NUCLEOTIDE SEQUENCE [LARGE SCALE GENOMIC DNA]</scope>
    <source>
        <strain evidence="6 9">DSM 15626</strain>
    </source>
</reference>
<evidence type="ECO:0000256" key="3">
    <source>
        <dbReference type="ARBA" id="ARBA00022840"/>
    </source>
</evidence>
<keyword evidence="2" id="KW-0547">Nucleotide-binding</keyword>
<dbReference type="Pfam" id="PF00005">
    <property type="entry name" value="ABC_tran"/>
    <property type="match status" value="1"/>
</dbReference>
<evidence type="ECO:0000256" key="1">
    <source>
        <dbReference type="ARBA" id="ARBA00022448"/>
    </source>
</evidence>
<evidence type="ECO:0000313" key="7">
    <source>
        <dbReference type="EMBL" id="NOL38643.1"/>
    </source>
</evidence>
<dbReference type="GO" id="GO:0015188">
    <property type="term" value="F:L-isoleucine transmembrane transporter activity"/>
    <property type="evidence" value="ECO:0007669"/>
    <property type="project" value="TreeGrafter"/>
</dbReference>
<dbReference type="RefSeq" id="WP_171669920.1">
    <property type="nucleotide sequence ID" value="NZ_BAAAGT010000012.1"/>
</dbReference>
<dbReference type="InterPro" id="IPR051120">
    <property type="entry name" value="ABC_AA/LPS_Transport"/>
</dbReference>
<dbReference type="InterPro" id="IPR027417">
    <property type="entry name" value="P-loop_NTPase"/>
</dbReference>
<name>A0A7Y4NXE3_9ACTN</name>
<dbReference type="GO" id="GO:0005524">
    <property type="term" value="F:ATP binding"/>
    <property type="evidence" value="ECO:0007669"/>
    <property type="project" value="UniProtKB-KW"/>
</dbReference>
<protein>
    <submittedName>
        <fullName evidence="7">ABC transporter ATP-binding protein</fullName>
    </submittedName>
    <submittedName>
        <fullName evidence="6">Branched-chain amino acid transport system ATP-binding protein</fullName>
    </submittedName>
</protein>
<dbReference type="Proteomes" id="UP000534306">
    <property type="component" value="Unassembled WGS sequence"/>
</dbReference>
<dbReference type="CDD" id="cd03219">
    <property type="entry name" value="ABC_Mj1267_LivG_branched"/>
    <property type="match status" value="1"/>
</dbReference>
<dbReference type="EMBL" id="JABJRC010000001">
    <property type="protein sequence ID" value="NOL38643.1"/>
    <property type="molecule type" value="Genomic_DNA"/>
</dbReference>
<dbReference type="PANTHER" id="PTHR45772">
    <property type="entry name" value="CONSERVED COMPONENT OF ABC TRANSPORTER FOR NATURAL AMINO ACIDS-RELATED"/>
    <property type="match status" value="1"/>
</dbReference>
<gene>
    <name evidence="6" type="ORF">HNR71_004411</name>
    <name evidence="7" type="ORF">HPO96_00130</name>
</gene>
<dbReference type="GO" id="GO:0005304">
    <property type="term" value="F:L-valine transmembrane transporter activity"/>
    <property type="evidence" value="ECO:0007669"/>
    <property type="project" value="TreeGrafter"/>
</dbReference>
<dbReference type="InterPro" id="IPR032823">
    <property type="entry name" value="BCA_ABC_TP_C"/>
</dbReference>
<dbReference type="GO" id="GO:0005886">
    <property type="term" value="C:plasma membrane"/>
    <property type="evidence" value="ECO:0007669"/>
    <property type="project" value="TreeGrafter"/>
</dbReference>
<dbReference type="SUPFAM" id="SSF52540">
    <property type="entry name" value="P-loop containing nucleoside triphosphate hydrolases"/>
    <property type="match status" value="1"/>
</dbReference>
<accession>A0A7Y4NXE3</accession>
<proteinExistence type="predicted"/>
<dbReference type="PANTHER" id="PTHR45772:SF7">
    <property type="entry name" value="AMINO ACID ABC TRANSPORTER ATP-BINDING PROTEIN"/>
    <property type="match status" value="1"/>
</dbReference>
<dbReference type="Pfam" id="PF12399">
    <property type="entry name" value="BCA_ABC_TP_C"/>
    <property type="match status" value="1"/>
</dbReference>
<dbReference type="PROSITE" id="PS50893">
    <property type="entry name" value="ABC_TRANSPORTER_2"/>
    <property type="match status" value="1"/>
</dbReference>
<dbReference type="Gene3D" id="3.40.50.300">
    <property type="entry name" value="P-loop containing nucleotide triphosphate hydrolases"/>
    <property type="match status" value="1"/>
</dbReference>
<dbReference type="GO" id="GO:0015192">
    <property type="term" value="F:L-phenylalanine transmembrane transporter activity"/>
    <property type="evidence" value="ECO:0007669"/>
    <property type="project" value="TreeGrafter"/>
</dbReference>
<sequence length="286" mass="31234">MTVTDTTPAPAHQVGGPILEASGVTMRFGGLVAVNDVNLTVREGEIVGLIGPNGAGKTTFFNCLTGLYKPTSGQVRFAGTPLPPKPRAVVKAGMARTFQNIRLFANMTALENVMVGRYCRTSAGALTSVLHGPKFRREEHETRVRAQELLNFVGLGRSTEHLARNMPYGDQRRLEIARALATDPKLILLDEPTAGMNPQETKQAMDLIFKIRDSGLSVVVIEHDMRFIFNLCDRVLCLVRGEALIEGTPGEVQSDPRVIEAYIGTGEDDDEDDDDRPQDVTEEAKS</sequence>
<keyword evidence="3 7" id="KW-0067">ATP-binding</keyword>
<evidence type="ECO:0000259" key="5">
    <source>
        <dbReference type="PROSITE" id="PS50893"/>
    </source>
</evidence>
<dbReference type="GO" id="GO:0015808">
    <property type="term" value="P:L-alanine transport"/>
    <property type="evidence" value="ECO:0007669"/>
    <property type="project" value="TreeGrafter"/>
</dbReference>
<feature type="domain" description="ABC transporter" evidence="5">
    <location>
        <begin position="19"/>
        <end position="265"/>
    </location>
</feature>
<reference evidence="7 8" key="1">
    <citation type="submission" date="2020-05" db="EMBL/GenBank/DDBJ databases">
        <title>Genome sequence of Kribbella sandramycini ATCC 39419.</title>
        <authorList>
            <person name="Maclea K.S."/>
            <person name="Fair J.L."/>
        </authorList>
    </citation>
    <scope>NUCLEOTIDE SEQUENCE [LARGE SCALE GENOMIC DNA]</scope>
    <source>
        <strain evidence="7 8">ATCC 39419</strain>
    </source>
</reference>
<organism evidence="7 8">
    <name type="scientific">Kribbella sandramycini</name>
    <dbReference type="NCBI Taxonomy" id="60450"/>
    <lineage>
        <taxon>Bacteria</taxon>
        <taxon>Bacillati</taxon>
        <taxon>Actinomycetota</taxon>
        <taxon>Actinomycetes</taxon>
        <taxon>Propionibacteriales</taxon>
        <taxon>Kribbellaceae</taxon>
        <taxon>Kribbella</taxon>
    </lineage>
</organism>
<dbReference type="SMART" id="SM00382">
    <property type="entry name" value="AAA"/>
    <property type="match status" value="1"/>
</dbReference>
<dbReference type="FunFam" id="3.40.50.300:FF:000421">
    <property type="entry name" value="Branched-chain amino acid ABC transporter ATP-binding protein"/>
    <property type="match status" value="1"/>
</dbReference>
<dbReference type="GO" id="GO:0016887">
    <property type="term" value="F:ATP hydrolysis activity"/>
    <property type="evidence" value="ECO:0007669"/>
    <property type="project" value="InterPro"/>
</dbReference>
<keyword evidence="1" id="KW-0813">Transport</keyword>
<dbReference type="Proteomes" id="UP000553957">
    <property type="component" value="Unassembled WGS sequence"/>
</dbReference>
<feature type="region of interest" description="Disordered" evidence="4">
    <location>
        <begin position="262"/>
        <end position="286"/>
    </location>
</feature>
<keyword evidence="8" id="KW-1185">Reference proteome</keyword>
<dbReference type="EMBL" id="JACHKF010000001">
    <property type="protein sequence ID" value="MBB6568774.1"/>
    <property type="molecule type" value="Genomic_DNA"/>
</dbReference>
<evidence type="ECO:0000313" key="6">
    <source>
        <dbReference type="EMBL" id="MBB6568774.1"/>
    </source>
</evidence>
<dbReference type="GO" id="GO:1903805">
    <property type="term" value="P:L-valine import across plasma membrane"/>
    <property type="evidence" value="ECO:0007669"/>
    <property type="project" value="TreeGrafter"/>
</dbReference>
<dbReference type="GO" id="GO:1903806">
    <property type="term" value="P:L-isoleucine import across plasma membrane"/>
    <property type="evidence" value="ECO:0007669"/>
    <property type="project" value="TreeGrafter"/>
</dbReference>
<dbReference type="InterPro" id="IPR003593">
    <property type="entry name" value="AAA+_ATPase"/>
</dbReference>
<evidence type="ECO:0000313" key="8">
    <source>
        <dbReference type="Proteomes" id="UP000534306"/>
    </source>
</evidence>
<dbReference type="AlphaFoldDB" id="A0A7Y4NXE3"/>
<dbReference type="GO" id="GO:0042941">
    <property type="term" value="P:D-alanine transmembrane transport"/>
    <property type="evidence" value="ECO:0007669"/>
    <property type="project" value="TreeGrafter"/>
</dbReference>